<dbReference type="InterPro" id="IPR050177">
    <property type="entry name" value="Lipid_A_modif_metabolic_enz"/>
</dbReference>
<dbReference type="Gene3D" id="3.40.50.720">
    <property type="entry name" value="NAD(P)-binding Rossmann-like Domain"/>
    <property type="match status" value="1"/>
</dbReference>
<dbReference type="KEGG" id="sus:Acid_1942"/>
<proteinExistence type="predicted"/>
<dbReference type="InterPro" id="IPR001509">
    <property type="entry name" value="Epimerase_deHydtase"/>
</dbReference>
<dbReference type="STRING" id="234267.Acid_1942"/>
<dbReference type="InParanoid" id="Q026Y1"/>
<feature type="domain" description="NAD-dependent epimerase/dehydratase" evidence="1">
    <location>
        <begin position="39"/>
        <end position="251"/>
    </location>
</feature>
<organism evidence="2">
    <name type="scientific">Solibacter usitatus (strain Ellin6076)</name>
    <dbReference type="NCBI Taxonomy" id="234267"/>
    <lineage>
        <taxon>Bacteria</taxon>
        <taxon>Pseudomonadati</taxon>
        <taxon>Acidobacteriota</taxon>
        <taxon>Terriglobia</taxon>
        <taxon>Bryobacterales</taxon>
        <taxon>Solibacteraceae</taxon>
        <taxon>Candidatus Solibacter</taxon>
    </lineage>
</organism>
<dbReference type="HOGENOM" id="CLU_835936_0_0_0"/>
<evidence type="ECO:0000259" key="1">
    <source>
        <dbReference type="Pfam" id="PF01370"/>
    </source>
</evidence>
<dbReference type="InterPro" id="IPR036291">
    <property type="entry name" value="NAD(P)-bd_dom_sf"/>
</dbReference>
<dbReference type="eggNOG" id="COG0451">
    <property type="taxonomic scope" value="Bacteria"/>
</dbReference>
<protein>
    <submittedName>
        <fullName evidence="2">NAD-dependent epimerase/dehydratase</fullName>
    </submittedName>
</protein>
<sequence length="356" mass="39685">MSQVVSPPRLTFRTPTTIPSASVRQWLSCRTMEISLMRVVIIGGSGHIGSYLTPRLVEAGHSVFCVSRGLKQPYVEHVAWKRVESVVLDRSVEEAAGTFGGKIRDLEPDCVIDLTAYTRESTEQLVEALRGRVQQFLHCGTIWVHGPTVEAPVAEDQPRRPISEYGVRKAEIEAYLLEEARRHEFPATVLHPGHLVGMGWVPLNPAANFNPAVFADLAAGREIVLPNLGRETLHHVHADDVAQAFVQAMDHWPAAVGECFHVVSPAAVSMAGYAEAVAGWFGQRARIRFLPWEEWRSVVSEKEAKITWDHIARSPVCSIRKAEQLLNYRPRYRSLEAVRESVLWLVANLIIRGASV</sequence>
<dbReference type="Pfam" id="PF01370">
    <property type="entry name" value="Epimerase"/>
    <property type="match status" value="1"/>
</dbReference>
<dbReference type="PANTHER" id="PTHR43245">
    <property type="entry name" value="BIFUNCTIONAL POLYMYXIN RESISTANCE PROTEIN ARNA"/>
    <property type="match status" value="1"/>
</dbReference>
<dbReference type="AlphaFoldDB" id="Q026Y1"/>
<evidence type="ECO:0000313" key="2">
    <source>
        <dbReference type="EMBL" id="ABJ82932.1"/>
    </source>
</evidence>
<gene>
    <name evidence="2" type="ordered locus">Acid_1942</name>
</gene>
<reference evidence="2" key="1">
    <citation type="submission" date="2006-10" db="EMBL/GenBank/DDBJ databases">
        <title>Complete sequence of Solibacter usitatus Ellin6076.</title>
        <authorList>
            <consortium name="US DOE Joint Genome Institute"/>
            <person name="Copeland A."/>
            <person name="Lucas S."/>
            <person name="Lapidus A."/>
            <person name="Barry K."/>
            <person name="Detter J.C."/>
            <person name="Glavina del Rio T."/>
            <person name="Hammon N."/>
            <person name="Israni S."/>
            <person name="Dalin E."/>
            <person name="Tice H."/>
            <person name="Pitluck S."/>
            <person name="Thompson L.S."/>
            <person name="Brettin T."/>
            <person name="Bruce D."/>
            <person name="Han C."/>
            <person name="Tapia R."/>
            <person name="Gilna P."/>
            <person name="Schmutz J."/>
            <person name="Larimer F."/>
            <person name="Land M."/>
            <person name="Hauser L."/>
            <person name="Kyrpides N."/>
            <person name="Mikhailova N."/>
            <person name="Janssen P.H."/>
            <person name="Kuske C.R."/>
            <person name="Richardson P."/>
        </authorList>
    </citation>
    <scope>NUCLEOTIDE SEQUENCE</scope>
    <source>
        <strain evidence="2">Ellin6076</strain>
    </source>
</reference>
<dbReference type="SUPFAM" id="SSF51735">
    <property type="entry name" value="NAD(P)-binding Rossmann-fold domains"/>
    <property type="match status" value="1"/>
</dbReference>
<dbReference type="EMBL" id="CP000473">
    <property type="protein sequence ID" value="ABJ82932.1"/>
    <property type="molecule type" value="Genomic_DNA"/>
</dbReference>
<name>Q026Y1_SOLUE</name>
<accession>Q026Y1</accession>